<dbReference type="Proteomes" id="UP001530400">
    <property type="component" value="Unassembled WGS sequence"/>
</dbReference>
<comment type="caution">
    <text evidence="1">The sequence shown here is derived from an EMBL/GenBank/DDBJ whole genome shotgun (WGS) entry which is preliminary data.</text>
</comment>
<protein>
    <submittedName>
        <fullName evidence="1">Uncharacterized protein</fullName>
    </submittedName>
</protein>
<dbReference type="AlphaFoldDB" id="A0ABD3MZ19"/>
<dbReference type="EMBL" id="JALLPJ020001336">
    <property type="protein sequence ID" value="KAL3769141.1"/>
    <property type="molecule type" value="Genomic_DNA"/>
</dbReference>
<gene>
    <name evidence="1" type="ORF">ACHAWO_007882</name>
</gene>
<evidence type="ECO:0000313" key="2">
    <source>
        <dbReference type="Proteomes" id="UP001530400"/>
    </source>
</evidence>
<accession>A0ABD3MZ19</accession>
<name>A0ABD3MZ19_9STRA</name>
<organism evidence="1 2">
    <name type="scientific">Cyclotella atomus</name>
    <dbReference type="NCBI Taxonomy" id="382360"/>
    <lineage>
        <taxon>Eukaryota</taxon>
        <taxon>Sar</taxon>
        <taxon>Stramenopiles</taxon>
        <taxon>Ochrophyta</taxon>
        <taxon>Bacillariophyta</taxon>
        <taxon>Coscinodiscophyceae</taxon>
        <taxon>Thalassiosirophycidae</taxon>
        <taxon>Stephanodiscales</taxon>
        <taxon>Stephanodiscaceae</taxon>
        <taxon>Cyclotella</taxon>
    </lineage>
</organism>
<sequence length="193" mass="21917">MMDAALRVATSLTKFNSSSDARVVAFAHRATRDVFATVNLMLIHKEVAKAIYFGNKRTLTQAKEYALSFAAKLKTVYQNNGEGFAPIEIDHNQTVQANVFQFTAMLSYWYFTLVDTESLTLFRDELCLNPHQGMMYETVARPVAEGSIRLEREKTMEETRAMLLHANERLEWAVKHEMSGKKTSGKKGKKNRG</sequence>
<proteinExistence type="predicted"/>
<reference evidence="1 2" key="1">
    <citation type="submission" date="2024-10" db="EMBL/GenBank/DDBJ databases">
        <title>Updated reference genomes for cyclostephanoid diatoms.</title>
        <authorList>
            <person name="Roberts W.R."/>
            <person name="Alverson A.J."/>
        </authorList>
    </citation>
    <scope>NUCLEOTIDE SEQUENCE [LARGE SCALE GENOMIC DNA]</scope>
    <source>
        <strain evidence="1 2">AJA010-31</strain>
    </source>
</reference>
<evidence type="ECO:0000313" key="1">
    <source>
        <dbReference type="EMBL" id="KAL3769141.1"/>
    </source>
</evidence>
<keyword evidence="2" id="KW-1185">Reference proteome</keyword>